<feature type="domain" description="STAS" evidence="1">
    <location>
        <begin position="17"/>
        <end position="72"/>
    </location>
</feature>
<dbReference type="InterPro" id="IPR036513">
    <property type="entry name" value="STAS_dom_sf"/>
</dbReference>
<organism evidence="2 3">
    <name type="scientific">Salibacterium salarium</name>
    <dbReference type="NCBI Taxonomy" id="284579"/>
    <lineage>
        <taxon>Bacteria</taxon>
        <taxon>Bacillati</taxon>
        <taxon>Bacillota</taxon>
        <taxon>Bacilli</taxon>
        <taxon>Bacillales</taxon>
        <taxon>Bacillaceae</taxon>
    </lineage>
</organism>
<dbReference type="Proteomes" id="UP000275076">
    <property type="component" value="Unassembled WGS sequence"/>
</dbReference>
<proteinExistence type="predicted"/>
<dbReference type="SUPFAM" id="SSF52091">
    <property type="entry name" value="SpoIIaa-like"/>
    <property type="match status" value="1"/>
</dbReference>
<dbReference type="AlphaFoldDB" id="A0A3R9PJS4"/>
<gene>
    <name evidence="2" type="ORF">D7Z54_15645</name>
</gene>
<dbReference type="Pfam" id="PF01740">
    <property type="entry name" value="STAS"/>
    <property type="match status" value="1"/>
</dbReference>
<dbReference type="OrthoDB" id="9771198at2"/>
<evidence type="ECO:0000313" key="3">
    <source>
        <dbReference type="Proteomes" id="UP000275076"/>
    </source>
</evidence>
<dbReference type="InterPro" id="IPR002645">
    <property type="entry name" value="STAS_dom"/>
</dbReference>
<reference evidence="2 3" key="1">
    <citation type="submission" date="2018-10" db="EMBL/GenBank/DDBJ databases">
        <title>Draft genome sequence of Bacillus salarius IM0101, isolated from a hypersaline soil in Inner Mongolia, China.</title>
        <authorList>
            <person name="Yamprayoonswat W."/>
            <person name="Boonvisut S."/>
            <person name="Jumpathong W."/>
            <person name="Sittihan S."/>
            <person name="Ruangsuj P."/>
            <person name="Wanthongcharoen S."/>
            <person name="Thongpramul N."/>
            <person name="Pimmason S."/>
            <person name="Yu B."/>
            <person name="Yasawong M."/>
        </authorList>
    </citation>
    <scope>NUCLEOTIDE SEQUENCE [LARGE SCALE GENOMIC DNA]</scope>
    <source>
        <strain evidence="2 3">IM0101</strain>
    </source>
</reference>
<accession>A0A3R9PJS4</accession>
<sequence>MVFCLCHDSVAAFDFRENIKKVEINFTHAHIWDDSAVEAMEKIIKKFEEQGITVEVTGLNEASTLLVEKLRLKLNSH</sequence>
<dbReference type="EMBL" id="RBVX01000015">
    <property type="protein sequence ID" value="RSL32329.1"/>
    <property type="molecule type" value="Genomic_DNA"/>
</dbReference>
<dbReference type="Gene3D" id="3.30.750.24">
    <property type="entry name" value="STAS domain"/>
    <property type="match status" value="1"/>
</dbReference>
<comment type="caution">
    <text evidence="2">The sequence shown here is derived from an EMBL/GenBank/DDBJ whole genome shotgun (WGS) entry which is preliminary data.</text>
</comment>
<protein>
    <submittedName>
        <fullName evidence="2">STAS domain-containing protein</fullName>
    </submittedName>
</protein>
<evidence type="ECO:0000313" key="2">
    <source>
        <dbReference type="EMBL" id="RSL32329.1"/>
    </source>
</evidence>
<keyword evidence="3" id="KW-1185">Reference proteome</keyword>
<evidence type="ECO:0000259" key="1">
    <source>
        <dbReference type="Pfam" id="PF01740"/>
    </source>
</evidence>
<name>A0A3R9PJS4_9BACI</name>